<dbReference type="PANTHER" id="PTHR42830">
    <property type="entry name" value="OSMOTICALLY INDUCIBLE FAMILY PROTEIN"/>
    <property type="match status" value="1"/>
</dbReference>
<dbReference type="SUPFAM" id="SSF82784">
    <property type="entry name" value="OsmC-like"/>
    <property type="match status" value="1"/>
</dbReference>
<name>A0A1G7ICV1_9RHOB</name>
<protein>
    <submittedName>
        <fullName evidence="1">Osmotically inducible protein OsmC</fullName>
    </submittedName>
</protein>
<dbReference type="PANTHER" id="PTHR42830:SF1">
    <property type="entry name" value="OSMOTICALLY INDUCIBLE FAMILY PROTEIN"/>
    <property type="match status" value="1"/>
</dbReference>
<proteinExistence type="predicted"/>
<dbReference type="AlphaFoldDB" id="A0A1G7ICV1"/>
<dbReference type="GO" id="GO:0004601">
    <property type="term" value="F:peroxidase activity"/>
    <property type="evidence" value="ECO:0007669"/>
    <property type="project" value="InterPro"/>
</dbReference>
<dbReference type="NCBIfam" id="TIGR03562">
    <property type="entry name" value="osmo_induc_OsmC"/>
    <property type="match status" value="1"/>
</dbReference>
<organism evidence="1 2">
    <name type="scientific">Celeribacter baekdonensis</name>
    <dbReference type="NCBI Taxonomy" id="875171"/>
    <lineage>
        <taxon>Bacteria</taxon>
        <taxon>Pseudomonadati</taxon>
        <taxon>Pseudomonadota</taxon>
        <taxon>Alphaproteobacteria</taxon>
        <taxon>Rhodobacterales</taxon>
        <taxon>Roseobacteraceae</taxon>
        <taxon>Celeribacter</taxon>
    </lineage>
</organism>
<accession>A0A1G7ICV1</accession>
<dbReference type="GO" id="GO:0006979">
    <property type="term" value="P:response to oxidative stress"/>
    <property type="evidence" value="ECO:0007669"/>
    <property type="project" value="InterPro"/>
</dbReference>
<reference evidence="1 2" key="1">
    <citation type="submission" date="2016-10" db="EMBL/GenBank/DDBJ databases">
        <authorList>
            <person name="de Groot N.N."/>
        </authorList>
    </citation>
    <scope>NUCLEOTIDE SEQUENCE [LARGE SCALE GENOMIC DNA]</scope>
    <source>
        <strain evidence="1 2">DSM 27375</strain>
    </source>
</reference>
<dbReference type="InterPro" id="IPR019904">
    <property type="entry name" value="Peroxiredoxin_OsmC"/>
</dbReference>
<dbReference type="InterPro" id="IPR036102">
    <property type="entry name" value="OsmC/Ohrsf"/>
</dbReference>
<dbReference type="OrthoDB" id="9807532at2"/>
<dbReference type="Proteomes" id="UP000182284">
    <property type="component" value="Unassembled WGS sequence"/>
</dbReference>
<evidence type="ECO:0000313" key="1">
    <source>
        <dbReference type="EMBL" id="SDF10541.1"/>
    </source>
</evidence>
<dbReference type="Gene3D" id="3.30.300.20">
    <property type="match status" value="1"/>
</dbReference>
<dbReference type="InterPro" id="IPR003718">
    <property type="entry name" value="OsmC/Ohr_fam"/>
</dbReference>
<dbReference type="EMBL" id="FNBL01000002">
    <property type="protein sequence ID" value="SDF10541.1"/>
    <property type="molecule type" value="Genomic_DNA"/>
</dbReference>
<gene>
    <name evidence="1" type="ORF">SAMN04488117_102279</name>
</gene>
<dbReference type="InterPro" id="IPR015946">
    <property type="entry name" value="KH_dom-like_a/b"/>
</dbReference>
<dbReference type="InterPro" id="IPR052707">
    <property type="entry name" value="OsmC_Ohr_Peroxiredoxin"/>
</dbReference>
<dbReference type="RefSeq" id="WP_143026749.1">
    <property type="nucleotide sequence ID" value="NZ_FNBL01000002.1"/>
</dbReference>
<evidence type="ECO:0000313" key="2">
    <source>
        <dbReference type="Proteomes" id="UP000182284"/>
    </source>
</evidence>
<dbReference type="Pfam" id="PF02566">
    <property type="entry name" value="OsmC"/>
    <property type="match status" value="1"/>
</dbReference>
<sequence length="139" mass="14566">MIKKHGSATWSGDLKEGKGLVSTQSGVLSDARYGFNTRFEDGMGTNPEELIGAAHAGCFSMALSGQLAERGITADQIETKSTIHLSMEGGPKIVKAHLTVSIRAEGDKALIEEAAKAAETGCPVSKVLDCEISMDLTIA</sequence>